<dbReference type="InterPro" id="IPR038257">
    <property type="entry name" value="CRISPR-assoc_Cas3_HD_sf"/>
</dbReference>
<evidence type="ECO:0000256" key="7">
    <source>
        <dbReference type="ARBA" id="ARBA00022806"/>
    </source>
</evidence>
<dbReference type="NCBIfam" id="TIGR01596">
    <property type="entry name" value="cas3_HD"/>
    <property type="match status" value="1"/>
</dbReference>
<evidence type="ECO:0000256" key="8">
    <source>
        <dbReference type="ARBA" id="ARBA00022840"/>
    </source>
</evidence>
<keyword evidence="7" id="KW-0347">Helicase</keyword>
<dbReference type="CDD" id="cd09641">
    <property type="entry name" value="Cas3''_I"/>
    <property type="match status" value="1"/>
</dbReference>
<dbReference type="SMART" id="SM00487">
    <property type="entry name" value="DEXDc"/>
    <property type="match status" value="1"/>
</dbReference>
<dbReference type="AlphaFoldDB" id="A8LM38"/>
<protein>
    <submittedName>
        <fullName evidence="11">Cas3: CRISPR-associated helicase Cas3</fullName>
    </submittedName>
</protein>
<dbReference type="GO" id="GO:0051607">
    <property type="term" value="P:defense response to virus"/>
    <property type="evidence" value="ECO:0007669"/>
    <property type="project" value="UniProtKB-KW"/>
</dbReference>
<feature type="domain" description="HD Cas3-type" evidence="10">
    <location>
        <begin position="24"/>
        <end position="220"/>
    </location>
</feature>
<keyword evidence="6" id="KW-0378">Hydrolase</keyword>
<sequence>MRRVKYNVDARITHNPAWGKTDAAGRPSHHLAHHSMDVAAVLEGLLRHPVISARAAAAAGIYLKPEAVAWLSAFAFLHDIGKLSPRFQAKVWPDGIAGGTASHLSEGLIWADRLLDGQPLLDGAAGPLVAPLVAGGMEKAWFGALLAHHGRPMAFDSFVYPPNPRDVFRDVPGYDWRAEDRRMGAALRQWFPEIAIDLAVLRSHRLVHLFAGLLALADWIGSDDGAFPQRRDFDPDYGASARARAAAALVAIGLSNPAWPGTAPSFRDLTGHPVPRGVQQTIADIPLEARLVIIEAETGSGKTEAALAHFARLRSEGRVDALYFAVPTRAAAGQLHRRIQEAMARIGGPEAVLAVPGMLRAGLAEGRKLPGFRVLWDDDRVHWAAEHPTRFLAAPVAVGTIDQALLAGLQVKHAPLRAAALSRSLLVIDEVHASDAYMNAVARPLVAGHTALGGHTLLMSATLGAGQRAAWLGQPAPSQRAASGLPYPAIWHDAAPADPLRPDPVGYAKSVHPRLVGTMDAEAAAHKAVAAAEKGARVLVLRNTVEAAVATWRAATRARADLCLSVLGQPALHHARFAAEDRRKLDAAVEQALGRAGVTTGIVVLGTQTLEQSLDIDADFLITDLCPMDVLLQRIGRLHRHADRTRPAGFEAAVASIMVPECGLAALADGPRFENGLGAWQTAGGYAGIYLDLRGLELTRRCIADRPVWQIPEDNRTLVEAATHPDALASVEAALDWDEYGHRIDAKSLAEGRAGGLLSLDRGAPFPTAFPGADEAVQTRLGARGPSFALPTGTVGPFGTPISVIAPPAHWCVGLTGEEPVNVTQGETGIRLTIGDNEFLYDRSGLSRARAPRRPLG</sequence>
<dbReference type="EMBL" id="CP000830">
    <property type="protein sequence ID" value="ABV94947.1"/>
    <property type="molecule type" value="Genomic_DNA"/>
</dbReference>
<keyword evidence="8" id="KW-0067">ATP-binding</keyword>
<dbReference type="HOGENOM" id="CLU_013924_2_0_5"/>
<evidence type="ECO:0000256" key="2">
    <source>
        <dbReference type="ARBA" id="ARBA00009046"/>
    </source>
</evidence>
<keyword evidence="5" id="KW-0547">Nucleotide-binding</keyword>
<dbReference type="GO" id="GO:0046872">
    <property type="term" value="F:metal ion binding"/>
    <property type="evidence" value="ECO:0007669"/>
    <property type="project" value="UniProtKB-KW"/>
</dbReference>
<keyword evidence="9" id="KW-0051">Antiviral defense</keyword>
<dbReference type="InterPro" id="IPR054712">
    <property type="entry name" value="Cas3-like_dom"/>
</dbReference>
<dbReference type="GO" id="GO:0004518">
    <property type="term" value="F:nuclease activity"/>
    <property type="evidence" value="ECO:0007669"/>
    <property type="project" value="UniProtKB-KW"/>
</dbReference>
<proteinExistence type="inferred from homology"/>
<dbReference type="InterPro" id="IPR006483">
    <property type="entry name" value="CRISPR-assoc_Cas3_HD"/>
</dbReference>
<dbReference type="Gene3D" id="3.40.50.300">
    <property type="entry name" value="P-loop containing nucleotide triphosphate hydrolases"/>
    <property type="match status" value="1"/>
</dbReference>
<dbReference type="PANTHER" id="PTHR47963">
    <property type="entry name" value="DEAD-BOX ATP-DEPENDENT RNA HELICASE 47, MITOCHONDRIAL"/>
    <property type="match status" value="1"/>
</dbReference>
<dbReference type="Pfam" id="PF00270">
    <property type="entry name" value="DEAD"/>
    <property type="match status" value="1"/>
</dbReference>
<dbReference type="InterPro" id="IPR014001">
    <property type="entry name" value="Helicase_ATP-bd"/>
</dbReference>
<dbReference type="Proteomes" id="UP000006833">
    <property type="component" value="Chromosome"/>
</dbReference>
<dbReference type="KEGG" id="dsh:Dshi_3214"/>
<evidence type="ECO:0000256" key="3">
    <source>
        <dbReference type="ARBA" id="ARBA00022722"/>
    </source>
</evidence>
<dbReference type="PROSITE" id="PS51643">
    <property type="entry name" value="HD_CAS3"/>
    <property type="match status" value="1"/>
</dbReference>
<name>A8LM38_DINSH</name>
<accession>A8LM38</accession>
<evidence type="ECO:0000256" key="4">
    <source>
        <dbReference type="ARBA" id="ARBA00022723"/>
    </source>
</evidence>
<evidence type="ECO:0000256" key="6">
    <source>
        <dbReference type="ARBA" id="ARBA00022801"/>
    </source>
</evidence>
<evidence type="ECO:0000256" key="5">
    <source>
        <dbReference type="ARBA" id="ARBA00022741"/>
    </source>
</evidence>
<dbReference type="GO" id="GO:0003723">
    <property type="term" value="F:RNA binding"/>
    <property type="evidence" value="ECO:0007669"/>
    <property type="project" value="TreeGrafter"/>
</dbReference>
<keyword evidence="4" id="KW-0479">Metal-binding</keyword>
<organism evidence="11 12">
    <name type="scientific">Dinoroseobacter shibae (strain DSM 16493 / NCIMB 14021 / DFL 12)</name>
    <dbReference type="NCBI Taxonomy" id="398580"/>
    <lineage>
        <taxon>Bacteria</taxon>
        <taxon>Pseudomonadati</taxon>
        <taxon>Pseudomonadota</taxon>
        <taxon>Alphaproteobacteria</taxon>
        <taxon>Rhodobacterales</taxon>
        <taxon>Roseobacteraceae</taxon>
        <taxon>Dinoroseobacter</taxon>
    </lineage>
</organism>
<keyword evidence="3" id="KW-0540">Nuclease</keyword>
<comment type="similarity">
    <text evidence="2">In the central section; belongs to the CRISPR-associated helicase Cas3 family.</text>
</comment>
<dbReference type="InterPro" id="IPR011545">
    <property type="entry name" value="DEAD/DEAH_box_helicase_dom"/>
</dbReference>
<dbReference type="Pfam" id="PF22590">
    <property type="entry name" value="Cas3-like_C_2"/>
    <property type="match status" value="1"/>
</dbReference>
<evidence type="ECO:0000256" key="1">
    <source>
        <dbReference type="ARBA" id="ARBA00006847"/>
    </source>
</evidence>
<evidence type="ECO:0000256" key="9">
    <source>
        <dbReference type="ARBA" id="ARBA00023118"/>
    </source>
</evidence>
<dbReference type="InterPro" id="IPR006474">
    <property type="entry name" value="Helicase_Cas3_CRISPR-ass_core"/>
</dbReference>
<dbReference type="STRING" id="398580.Dshi_3214"/>
<evidence type="ECO:0000259" key="10">
    <source>
        <dbReference type="PROSITE" id="PS51643"/>
    </source>
</evidence>
<dbReference type="CDD" id="cd17930">
    <property type="entry name" value="DEXHc_cas3"/>
    <property type="match status" value="1"/>
</dbReference>
<comment type="similarity">
    <text evidence="1">In the N-terminal section; belongs to the CRISPR-associated nuclease Cas3-HD family.</text>
</comment>
<dbReference type="SUPFAM" id="SSF52540">
    <property type="entry name" value="P-loop containing nucleoside triphosphate hydrolases"/>
    <property type="match status" value="1"/>
</dbReference>
<dbReference type="Pfam" id="PF18019">
    <property type="entry name" value="Cas3_HD"/>
    <property type="match status" value="1"/>
</dbReference>
<evidence type="ECO:0000313" key="11">
    <source>
        <dbReference type="EMBL" id="ABV94947.1"/>
    </source>
</evidence>
<dbReference type="Gene3D" id="1.10.3210.30">
    <property type="match status" value="1"/>
</dbReference>
<dbReference type="eggNOG" id="COG1203">
    <property type="taxonomic scope" value="Bacteria"/>
</dbReference>
<dbReference type="InterPro" id="IPR027417">
    <property type="entry name" value="P-loop_NTPase"/>
</dbReference>
<dbReference type="OrthoDB" id="9810236at2"/>
<gene>
    <name evidence="11" type="primary">cas3</name>
    <name evidence="11" type="ordered locus">Dshi_3214</name>
</gene>
<evidence type="ECO:0000313" key="12">
    <source>
        <dbReference type="Proteomes" id="UP000006833"/>
    </source>
</evidence>
<dbReference type="GO" id="GO:0016787">
    <property type="term" value="F:hydrolase activity"/>
    <property type="evidence" value="ECO:0007669"/>
    <property type="project" value="UniProtKB-KW"/>
</dbReference>
<keyword evidence="12" id="KW-1185">Reference proteome</keyword>
<dbReference type="GO" id="GO:0005524">
    <property type="term" value="F:ATP binding"/>
    <property type="evidence" value="ECO:0007669"/>
    <property type="project" value="UniProtKB-KW"/>
</dbReference>
<dbReference type="InterPro" id="IPR050547">
    <property type="entry name" value="DEAD_box_RNA_helicases"/>
</dbReference>
<dbReference type="GO" id="GO:0003724">
    <property type="term" value="F:RNA helicase activity"/>
    <property type="evidence" value="ECO:0007669"/>
    <property type="project" value="TreeGrafter"/>
</dbReference>
<dbReference type="PANTHER" id="PTHR47963:SF9">
    <property type="entry name" value="CRISPR-ASSOCIATED ENDONUCLEASE_HELICASE CAS3"/>
    <property type="match status" value="1"/>
</dbReference>
<dbReference type="NCBIfam" id="TIGR01587">
    <property type="entry name" value="cas3_core"/>
    <property type="match status" value="1"/>
</dbReference>
<reference evidence="12" key="1">
    <citation type="journal article" date="2010" name="ISME J.">
        <title>The complete genome sequence of the algal symbiont Dinoroseobacter shibae: a hitchhiker's guide to life in the sea.</title>
        <authorList>
            <person name="Wagner-Dobler I."/>
            <person name="Ballhausen B."/>
            <person name="Berger M."/>
            <person name="Brinkhoff T."/>
            <person name="Buchholz I."/>
            <person name="Bunk B."/>
            <person name="Cypionka H."/>
            <person name="Daniel R."/>
            <person name="Drepper T."/>
            <person name="Gerdts G."/>
            <person name="Hahnke S."/>
            <person name="Han C."/>
            <person name="Jahn D."/>
            <person name="Kalhoefer D."/>
            <person name="Kiss H."/>
            <person name="Klenk H.P."/>
            <person name="Kyrpides N."/>
            <person name="Liebl W."/>
            <person name="Liesegang H."/>
            <person name="Meincke L."/>
            <person name="Pati A."/>
            <person name="Petersen J."/>
            <person name="Piekarski T."/>
            <person name="Pommerenke C."/>
            <person name="Pradella S."/>
            <person name="Pukall R."/>
            <person name="Rabus R."/>
            <person name="Stackebrandt E."/>
            <person name="Thole S."/>
            <person name="Thompson L."/>
            <person name="Tielen P."/>
            <person name="Tomasch J."/>
            <person name="von Jan M."/>
            <person name="Wanphrut N."/>
            <person name="Wichels A."/>
            <person name="Zech H."/>
            <person name="Simon M."/>
        </authorList>
    </citation>
    <scope>NUCLEOTIDE SEQUENCE [LARGE SCALE GENOMIC DNA]</scope>
    <source>
        <strain evidence="12">DSM 16493 / NCIMB 14021 / DFL 12</strain>
    </source>
</reference>